<dbReference type="InterPro" id="IPR000847">
    <property type="entry name" value="LysR_HTH_N"/>
</dbReference>
<dbReference type="InterPro" id="IPR005119">
    <property type="entry name" value="LysR_subst-bd"/>
</dbReference>
<keyword evidence="3" id="KW-0238">DNA-binding</keyword>
<dbReference type="Pfam" id="PF03466">
    <property type="entry name" value="LysR_substrate"/>
    <property type="match status" value="1"/>
</dbReference>
<evidence type="ECO:0000256" key="4">
    <source>
        <dbReference type="ARBA" id="ARBA00023163"/>
    </source>
</evidence>
<dbReference type="InterPro" id="IPR036390">
    <property type="entry name" value="WH_DNA-bd_sf"/>
</dbReference>
<dbReference type="AlphaFoldDB" id="A0A0M2NIW8"/>
<evidence type="ECO:0000256" key="3">
    <source>
        <dbReference type="ARBA" id="ARBA00023125"/>
    </source>
</evidence>
<accession>A0A0M2NIW8</accession>
<proteinExistence type="inferred from homology"/>
<evidence type="ECO:0000256" key="2">
    <source>
        <dbReference type="ARBA" id="ARBA00023015"/>
    </source>
</evidence>
<dbReference type="GO" id="GO:0000976">
    <property type="term" value="F:transcription cis-regulatory region binding"/>
    <property type="evidence" value="ECO:0007669"/>
    <property type="project" value="TreeGrafter"/>
</dbReference>
<evidence type="ECO:0000313" key="6">
    <source>
        <dbReference type="EMBL" id="KKI50916.1"/>
    </source>
</evidence>
<dbReference type="Pfam" id="PF00126">
    <property type="entry name" value="HTH_1"/>
    <property type="match status" value="1"/>
</dbReference>
<dbReference type="PROSITE" id="PS50931">
    <property type="entry name" value="HTH_LYSR"/>
    <property type="match status" value="1"/>
</dbReference>
<name>A0A0M2NIW8_9FIRM</name>
<dbReference type="PANTHER" id="PTHR30126">
    <property type="entry name" value="HTH-TYPE TRANSCRIPTIONAL REGULATOR"/>
    <property type="match status" value="1"/>
</dbReference>
<dbReference type="Gene3D" id="3.40.190.290">
    <property type="match status" value="1"/>
</dbReference>
<dbReference type="RefSeq" id="WP_235843824.1">
    <property type="nucleotide sequence ID" value="NZ_LAYJ01000088.1"/>
</dbReference>
<dbReference type="Proteomes" id="UP000034076">
    <property type="component" value="Unassembled WGS sequence"/>
</dbReference>
<dbReference type="PANTHER" id="PTHR30126:SF40">
    <property type="entry name" value="HTH-TYPE TRANSCRIPTIONAL REGULATOR GLTR"/>
    <property type="match status" value="1"/>
</dbReference>
<dbReference type="SUPFAM" id="SSF46785">
    <property type="entry name" value="Winged helix' DNA-binding domain"/>
    <property type="match status" value="1"/>
</dbReference>
<dbReference type="InterPro" id="IPR036388">
    <property type="entry name" value="WH-like_DNA-bd_sf"/>
</dbReference>
<evidence type="ECO:0000259" key="5">
    <source>
        <dbReference type="PROSITE" id="PS50931"/>
    </source>
</evidence>
<keyword evidence="2" id="KW-0805">Transcription regulation</keyword>
<dbReference type="FunFam" id="1.10.10.10:FF:000001">
    <property type="entry name" value="LysR family transcriptional regulator"/>
    <property type="match status" value="1"/>
</dbReference>
<keyword evidence="4" id="KW-0804">Transcription</keyword>
<organism evidence="6 7">
    <name type="scientific">Christensenella hongkongensis</name>
    <dbReference type="NCBI Taxonomy" id="270498"/>
    <lineage>
        <taxon>Bacteria</taxon>
        <taxon>Bacillati</taxon>
        <taxon>Bacillota</taxon>
        <taxon>Clostridia</taxon>
        <taxon>Christensenellales</taxon>
        <taxon>Christensenellaceae</taxon>
        <taxon>Christensenella</taxon>
    </lineage>
</organism>
<keyword evidence="7" id="KW-1185">Reference proteome</keyword>
<dbReference type="Gene3D" id="1.10.10.10">
    <property type="entry name" value="Winged helix-like DNA-binding domain superfamily/Winged helix DNA-binding domain"/>
    <property type="match status" value="1"/>
</dbReference>
<dbReference type="SUPFAM" id="SSF53850">
    <property type="entry name" value="Periplasmic binding protein-like II"/>
    <property type="match status" value="1"/>
</dbReference>
<feature type="domain" description="HTH lysR-type" evidence="5">
    <location>
        <begin position="3"/>
        <end position="60"/>
    </location>
</feature>
<protein>
    <submittedName>
        <fullName evidence="6">Transcriptional regulator, LysR family</fullName>
    </submittedName>
</protein>
<sequence>MDMTIRHLKIFIGVAETGKMNAAAKKFFISQPTVSQTIRELEEHYGILLFERLGKRLYITEGGQKLLEYARKTVEAFDNLEYNMSPGRNRARLRIGASVTVGTCRMPDIVREFSCKLPTVETYTYVGNTQTVEERLLRSELDIAIVEGTIKSPELIAIPLETDYLVLFCRNDHRFAQKKEIRLEDLQEAEFVMREQGSGTRELFEDFIRENHAKIYIKWEVSCFDATLRMVLQENCVGIASVRLVKEQIEDGVLFAVKNDMGKWDRTFCLVYHKNKFMSDAMRTFIQCAQTVVDQYKPQNPSLRCLK</sequence>
<dbReference type="EMBL" id="LAYJ01000088">
    <property type="protein sequence ID" value="KKI50916.1"/>
    <property type="molecule type" value="Genomic_DNA"/>
</dbReference>
<reference evidence="6 7" key="1">
    <citation type="submission" date="2015-04" db="EMBL/GenBank/DDBJ databases">
        <title>Draft genome sequence of bacteremic isolate Catabacter hongkongensis type strain HKU16T.</title>
        <authorList>
            <person name="Lau S.K."/>
            <person name="Teng J.L."/>
            <person name="Huang Y."/>
            <person name="Curreem S.O."/>
            <person name="Tsui S.K."/>
            <person name="Woo P.C."/>
        </authorList>
    </citation>
    <scope>NUCLEOTIDE SEQUENCE [LARGE SCALE GENOMIC DNA]</scope>
    <source>
        <strain evidence="6 7">HKU16</strain>
    </source>
</reference>
<gene>
    <name evidence="6" type="ORF">CHK_1303</name>
</gene>
<comment type="similarity">
    <text evidence="1">Belongs to the LysR transcriptional regulatory family.</text>
</comment>
<dbReference type="STRING" id="270498.CHK_1303"/>
<evidence type="ECO:0000313" key="7">
    <source>
        <dbReference type="Proteomes" id="UP000034076"/>
    </source>
</evidence>
<comment type="caution">
    <text evidence="6">The sequence shown here is derived from an EMBL/GenBank/DDBJ whole genome shotgun (WGS) entry which is preliminary data.</text>
</comment>
<dbReference type="PRINTS" id="PR00039">
    <property type="entry name" value="HTHLYSR"/>
</dbReference>
<evidence type="ECO:0000256" key="1">
    <source>
        <dbReference type="ARBA" id="ARBA00009437"/>
    </source>
</evidence>
<dbReference type="GO" id="GO:0003700">
    <property type="term" value="F:DNA-binding transcription factor activity"/>
    <property type="evidence" value="ECO:0007669"/>
    <property type="project" value="InterPro"/>
</dbReference>